<dbReference type="EMBL" id="JAIGYQ010000004">
    <property type="protein sequence ID" value="MBX7490634.1"/>
    <property type="molecule type" value="Genomic_DNA"/>
</dbReference>
<keyword evidence="6 8" id="KW-1133">Transmembrane helix</keyword>
<dbReference type="PANTHER" id="PTHR30269">
    <property type="entry name" value="TRANSMEMBRANE PROTEIN YFCA"/>
    <property type="match status" value="1"/>
</dbReference>
<feature type="transmembrane region" description="Helical" evidence="8">
    <location>
        <begin position="234"/>
        <end position="252"/>
    </location>
</feature>
<evidence type="ECO:0000256" key="7">
    <source>
        <dbReference type="ARBA" id="ARBA00023136"/>
    </source>
</evidence>
<dbReference type="RefSeq" id="WP_221531863.1">
    <property type="nucleotide sequence ID" value="NZ_JAIGYP010000004.1"/>
</dbReference>
<keyword evidence="3" id="KW-0813">Transport</keyword>
<keyword evidence="10" id="KW-1185">Reference proteome</keyword>
<keyword evidence="4 8" id="KW-1003">Cell membrane</keyword>
<comment type="similarity">
    <text evidence="2 8">Belongs to the 4-toluene sulfonate uptake permease (TSUP) (TC 2.A.102) family.</text>
</comment>
<sequence>MQEFIANLDIYMLLFLFFAAFVAGFIDSIAGGGGMITIPALLLAGISPLQALATNKLQSSFGSFSATLQFYKKGYINLKSSIPFAIISFIFAAVGTISVQFIQVEFLSKILPFLVLIFGLYFLFSPNIKEMEKTKKLNRAYLSLAIALVGFYDGFFGPGTGSFFMLGLIIIGGFGVMQSLGQAKLYNFSTNLASLIFFAIGGHMLWGVGLLMALGQFIGANLGSRAAILYGIRIVKPLVVAVSFLMAAKLLYEQF</sequence>
<feature type="transmembrane region" description="Helical" evidence="8">
    <location>
        <begin position="12"/>
        <end position="30"/>
    </location>
</feature>
<feature type="transmembrane region" description="Helical" evidence="8">
    <location>
        <begin position="36"/>
        <end position="53"/>
    </location>
</feature>
<dbReference type="PANTHER" id="PTHR30269:SF0">
    <property type="entry name" value="MEMBRANE TRANSPORTER PROTEIN YFCA-RELATED"/>
    <property type="match status" value="1"/>
</dbReference>
<keyword evidence="7 8" id="KW-0472">Membrane</keyword>
<keyword evidence="5 8" id="KW-0812">Transmembrane</keyword>
<feature type="transmembrane region" description="Helical" evidence="8">
    <location>
        <begin position="163"/>
        <end position="180"/>
    </location>
</feature>
<organism evidence="9 10">
    <name type="scientific">Helicobacter turcicus</name>
    <dbReference type="NCBI Taxonomy" id="2867412"/>
    <lineage>
        <taxon>Bacteria</taxon>
        <taxon>Pseudomonadati</taxon>
        <taxon>Campylobacterota</taxon>
        <taxon>Epsilonproteobacteria</taxon>
        <taxon>Campylobacterales</taxon>
        <taxon>Helicobacteraceae</taxon>
        <taxon>Helicobacter</taxon>
    </lineage>
</organism>
<dbReference type="Proteomes" id="UP000700059">
    <property type="component" value="Unassembled WGS sequence"/>
</dbReference>
<evidence type="ECO:0000256" key="2">
    <source>
        <dbReference type="ARBA" id="ARBA00009142"/>
    </source>
</evidence>
<dbReference type="Pfam" id="PF01925">
    <property type="entry name" value="TauE"/>
    <property type="match status" value="1"/>
</dbReference>
<comment type="caution">
    <text evidence="9">The sequence shown here is derived from an EMBL/GenBank/DDBJ whole genome shotgun (WGS) entry which is preliminary data.</text>
</comment>
<feature type="transmembrane region" description="Helical" evidence="8">
    <location>
        <begin position="110"/>
        <end position="128"/>
    </location>
</feature>
<feature type="transmembrane region" description="Helical" evidence="8">
    <location>
        <begin position="192"/>
        <end position="214"/>
    </location>
</feature>
<protein>
    <recommendedName>
        <fullName evidence="8">Probable membrane transporter protein</fullName>
    </recommendedName>
</protein>
<feature type="transmembrane region" description="Helical" evidence="8">
    <location>
        <begin position="140"/>
        <end position="157"/>
    </location>
</feature>
<feature type="transmembrane region" description="Helical" evidence="8">
    <location>
        <begin position="82"/>
        <end position="104"/>
    </location>
</feature>
<gene>
    <name evidence="9" type="ORF">K4G57_04020</name>
</gene>
<evidence type="ECO:0000256" key="6">
    <source>
        <dbReference type="ARBA" id="ARBA00022989"/>
    </source>
</evidence>
<dbReference type="InterPro" id="IPR002781">
    <property type="entry name" value="TM_pro_TauE-like"/>
</dbReference>
<evidence type="ECO:0000256" key="5">
    <source>
        <dbReference type="ARBA" id="ARBA00022692"/>
    </source>
</evidence>
<name>A0ABS7JML0_9HELI</name>
<dbReference type="InterPro" id="IPR052017">
    <property type="entry name" value="TSUP"/>
</dbReference>
<accession>A0ABS7JML0</accession>
<evidence type="ECO:0000256" key="1">
    <source>
        <dbReference type="ARBA" id="ARBA00004651"/>
    </source>
</evidence>
<comment type="subcellular location">
    <subcellularLocation>
        <location evidence="1 8">Cell membrane</location>
        <topology evidence="1 8">Multi-pass membrane protein</topology>
    </subcellularLocation>
</comment>
<evidence type="ECO:0000256" key="8">
    <source>
        <dbReference type="RuleBase" id="RU363041"/>
    </source>
</evidence>
<evidence type="ECO:0000313" key="10">
    <source>
        <dbReference type="Proteomes" id="UP000700059"/>
    </source>
</evidence>
<evidence type="ECO:0000256" key="4">
    <source>
        <dbReference type="ARBA" id="ARBA00022475"/>
    </source>
</evidence>
<reference evidence="9 10" key="1">
    <citation type="submission" date="2021-08" db="EMBL/GenBank/DDBJ databases">
        <title>Helicobacter spp. isolated from feces of Anatolian Ground Squirrel (Spermophilus xanthoprymnus) in Turkey.</title>
        <authorList>
            <person name="Aydin F."/>
            <person name="Abay S."/>
            <person name="Kayman T."/>
            <person name="Karakaya E."/>
            <person name="Saticioglu I.B."/>
        </authorList>
    </citation>
    <scope>NUCLEOTIDE SEQUENCE [LARGE SCALE GENOMIC DNA]</scope>
    <source>
        <strain evidence="9 10">Faydin-H70</strain>
    </source>
</reference>
<proteinExistence type="inferred from homology"/>
<evidence type="ECO:0000313" key="9">
    <source>
        <dbReference type="EMBL" id="MBX7490634.1"/>
    </source>
</evidence>
<evidence type="ECO:0000256" key="3">
    <source>
        <dbReference type="ARBA" id="ARBA00022448"/>
    </source>
</evidence>